<dbReference type="GO" id="GO:0004816">
    <property type="term" value="F:asparagine-tRNA ligase activity"/>
    <property type="evidence" value="ECO:0007669"/>
    <property type="project" value="UniProtKB-EC"/>
</dbReference>
<dbReference type="GO" id="GO:0006421">
    <property type="term" value="P:asparaginyl-tRNA aminoacylation"/>
    <property type="evidence" value="ECO:0007669"/>
    <property type="project" value="InterPro"/>
</dbReference>
<evidence type="ECO:0000256" key="1">
    <source>
        <dbReference type="ARBA" id="ARBA00008226"/>
    </source>
</evidence>
<accession>A0A381NTW7</accession>
<evidence type="ECO:0000256" key="4">
    <source>
        <dbReference type="ARBA" id="ARBA00022741"/>
    </source>
</evidence>
<reference evidence="9" key="1">
    <citation type="submission" date="2018-05" db="EMBL/GenBank/DDBJ databases">
        <authorList>
            <person name="Lanie J.A."/>
            <person name="Ng W.-L."/>
            <person name="Kazmierczak K.M."/>
            <person name="Andrzejewski T.M."/>
            <person name="Davidsen T.M."/>
            <person name="Wayne K.J."/>
            <person name="Tettelin H."/>
            <person name="Glass J.I."/>
            <person name="Rusch D."/>
            <person name="Podicherti R."/>
            <person name="Tsui H.-C.T."/>
            <person name="Winkler M.E."/>
        </authorList>
    </citation>
    <scope>NUCLEOTIDE SEQUENCE</scope>
</reference>
<dbReference type="NCBIfam" id="NF003483">
    <property type="entry name" value="PRK05159.1"/>
    <property type="match status" value="1"/>
</dbReference>
<dbReference type="AlphaFoldDB" id="A0A381NTW7"/>
<dbReference type="SUPFAM" id="SSF55681">
    <property type="entry name" value="Class II aaRS and biotin synthetases"/>
    <property type="match status" value="1"/>
</dbReference>
<dbReference type="PRINTS" id="PR01042">
    <property type="entry name" value="TRNASYNTHASP"/>
</dbReference>
<evidence type="ECO:0000256" key="2">
    <source>
        <dbReference type="ARBA" id="ARBA00012816"/>
    </source>
</evidence>
<dbReference type="InterPro" id="IPR002312">
    <property type="entry name" value="Asp/Asn-tRNA-synth_IIb"/>
</dbReference>
<evidence type="ECO:0000259" key="8">
    <source>
        <dbReference type="PROSITE" id="PS50862"/>
    </source>
</evidence>
<evidence type="ECO:0000256" key="5">
    <source>
        <dbReference type="ARBA" id="ARBA00022840"/>
    </source>
</evidence>
<dbReference type="Pfam" id="PF01336">
    <property type="entry name" value="tRNA_anti-codon"/>
    <property type="match status" value="1"/>
</dbReference>
<dbReference type="InterPro" id="IPR045864">
    <property type="entry name" value="aa-tRNA-synth_II/BPL/LPL"/>
</dbReference>
<organism evidence="9">
    <name type="scientific">marine metagenome</name>
    <dbReference type="NCBI Taxonomy" id="408172"/>
    <lineage>
        <taxon>unclassified sequences</taxon>
        <taxon>metagenomes</taxon>
        <taxon>ecological metagenomes</taxon>
    </lineage>
</organism>
<protein>
    <recommendedName>
        <fullName evidence="2">asparagine--tRNA ligase</fullName>
        <ecNumber evidence="2">6.1.1.22</ecNumber>
    </recommendedName>
</protein>
<dbReference type="InterPro" id="IPR004364">
    <property type="entry name" value="Aa-tRNA-synt_II"/>
</dbReference>
<proteinExistence type="inferred from homology"/>
<gene>
    <name evidence="9" type="ORF">METZ01_LOCUS10418</name>
</gene>
<dbReference type="SUPFAM" id="SSF50249">
    <property type="entry name" value="Nucleic acid-binding proteins"/>
    <property type="match status" value="1"/>
</dbReference>
<keyword evidence="4" id="KW-0547">Nucleotide-binding</keyword>
<dbReference type="Gene3D" id="2.40.50.140">
    <property type="entry name" value="Nucleic acid-binding proteins"/>
    <property type="match status" value="1"/>
</dbReference>
<keyword evidence="3" id="KW-0436">Ligase</keyword>
<keyword evidence="5" id="KW-0067">ATP-binding</keyword>
<dbReference type="CDD" id="cd00776">
    <property type="entry name" value="AsxRS_core"/>
    <property type="match status" value="1"/>
</dbReference>
<evidence type="ECO:0000256" key="6">
    <source>
        <dbReference type="ARBA" id="ARBA00022917"/>
    </source>
</evidence>
<comment type="similarity">
    <text evidence="1">Belongs to the class-II aminoacyl-tRNA synthetase family.</text>
</comment>
<keyword evidence="6" id="KW-0648">Protein biosynthesis</keyword>
<dbReference type="GO" id="GO:0003676">
    <property type="term" value="F:nucleic acid binding"/>
    <property type="evidence" value="ECO:0007669"/>
    <property type="project" value="InterPro"/>
</dbReference>
<dbReference type="InterPro" id="IPR004365">
    <property type="entry name" value="NA-bd_OB_tRNA"/>
</dbReference>
<dbReference type="InterPro" id="IPR006195">
    <property type="entry name" value="aa-tRNA-synth_II"/>
</dbReference>
<dbReference type="EC" id="6.1.1.22" evidence="2"/>
<dbReference type="HAMAP" id="MF_00534">
    <property type="entry name" value="Asn_tRNA_synth"/>
    <property type="match status" value="1"/>
</dbReference>
<dbReference type="InterPro" id="IPR004522">
    <property type="entry name" value="Asn-tRNA-ligase"/>
</dbReference>
<dbReference type="GO" id="GO:0005524">
    <property type="term" value="F:ATP binding"/>
    <property type="evidence" value="ECO:0007669"/>
    <property type="project" value="UniProtKB-KW"/>
</dbReference>
<dbReference type="PROSITE" id="PS50862">
    <property type="entry name" value="AA_TRNA_LIGASE_II"/>
    <property type="match status" value="1"/>
</dbReference>
<dbReference type="PANTHER" id="PTHR22594:SF34">
    <property type="entry name" value="ASPARAGINE--TRNA LIGASE, MITOCHONDRIAL-RELATED"/>
    <property type="match status" value="1"/>
</dbReference>
<dbReference type="NCBIfam" id="NF003037">
    <property type="entry name" value="PRK03932.1"/>
    <property type="match status" value="1"/>
</dbReference>
<evidence type="ECO:0000313" key="9">
    <source>
        <dbReference type="EMBL" id="SUZ57564.1"/>
    </source>
</evidence>
<sequence>MKTVTINQLHEHEGQEVQLKGWVYNTRNIGKIWFIIFRDGTGLLQGVVVKGEATDDTFEMEPDLNQEDSVVLTGIVRKEPRSVGGYELGIKEIDVVNHVTEEFPISPKEHGADFLMSNRHLWLRSKRQNAIMRVRHQIVKAIRDFFDDNGFILIDSPIFTGNAVEGTTTLFEVDYFERSAYLTQSGQLYQEAGAAAFGKTYCFGPAFRAEKSKTRRHLTEFWMVEPEMAYVDLDENMTWAENLVGSIFQHVLENCQSELKTLERDISKLEAVVPPFPRITYDEAVKILNDKGSNFEYGSDFGSPDETLLSEQFDKPIMIHRWPAGIKAFYMKRDEHNDKFALGVDMIAAEGYGEIIGGGQREDDIDILKKRILHQDLPMEPFKWYLDLRKYGSVPHSGFGLGLERTVAWICGTKHIRETIPFPRTMTRLEP</sequence>
<evidence type="ECO:0000256" key="7">
    <source>
        <dbReference type="ARBA" id="ARBA00023146"/>
    </source>
</evidence>
<dbReference type="EMBL" id="UINC01000565">
    <property type="protein sequence ID" value="SUZ57564.1"/>
    <property type="molecule type" value="Genomic_DNA"/>
</dbReference>
<dbReference type="PANTHER" id="PTHR22594">
    <property type="entry name" value="ASPARTYL/LYSYL-TRNA SYNTHETASE"/>
    <property type="match status" value="1"/>
</dbReference>
<dbReference type="NCBIfam" id="TIGR00457">
    <property type="entry name" value="asnS"/>
    <property type="match status" value="1"/>
</dbReference>
<dbReference type="Pfam" id="PF00152">
    <property type="entry name" value="tRNA-synt_2"/>
    <property type="match status" value="1"/>
</dbReference>
<evidence type="ECO:0000256" key="3">
    <source>
        <dbReference type="ARBA" id="ARBA00022598"/>
    </source>
</evidence>
<name>A0A381NTW7_9ZZZZ</name>
<feature type="domain" description="Aminoacyl-transfer RNA synthetases class-II family profile" evidence="8">
    <location>
        <begin position="132"/>
        <end position="421"/>
    </location>
</feature>
<dbReference type="Gene3D" id="3.30.930.10">
    <property type="entry name" value="Bira Bifunctional Protein, Domain 2"/>
    <property type="match status" value="1"/>
</dbReference>
<dbReference type="InterPro" id="IPR012340">
    <property type="entry name" value="NA-bd_OB-fold"/>
</dbReference>
<keyword evidence="7" id="KW-0030">Aminoacyl-tRNA synthetase</keyword>